<name>A0AAD9L8N8_PAPLA</name>
<dbReference type="EMBL" id="JAODAN010000002">
    <property type="protein sequence ID" value="KAK1926707.1"/>
    <property type="molecule type" value="Genomic_DNA"/>
</dbReference>
<evidence type="ECO:0008006" key="4">
    <source>
        <dbReference type="Google" id="ProtNLM"/>
    </source>
</evidence>
<sequence>MSRATSVLRNAAKTIKAEPMSADHTKYHLAPQGFWKKVHANLVVNPEISSGLPLPTEHRYPQPGSRTEQYATPATKASDVAFNPYHKRDVRRAYPQTSFITQSHLSTLLLASPALSSLPAPETKLETPQNASAISPSAEQAPTAVAASEVPALSTVLENLPAGKAFIGGGLQTASEGSALPPLPPKIGTKWQPRPGQEIPSDPNAYFPMIGYT</sequence>
<keyword evidence="3" id="KW-1185">Reference proteome</keyword>
<dbReference type="AlphaFoldDB" id="A0AAD9L8N8"/>
<dbReference type="PANTHER" id="PTHR37325">
    <property type="entry name" value="OXIDOREDUCTASE 21 KDA SUBUNIT, PUTATIVE (AFU_ORTHOLOGUE AFUA_4G05910)-RELATED"/>
    <property type="match status" value="1"/>
</dbReference>
<dbReference type="Proteomes" id="UP001182556">
    <property type="component" value="Unassembled WGS sequence"/>
</dbReference>
<organism evidence="2 3">
    <name type="scientific">Papiliotrema laurentii</name>
    <name type="common">Cryptococcus laurentii</name>
    <dbReference type="NCBI Taxonomy" id="5418"/>
    <lineage>
        <taxon>Eukaryota</taxon>
        <taxon>Fungi</taxon>
        <taxon>Dikarya</taxon>
        <taxon>Basidiomycota</taxon>
        <taxon>Agaricomycotina</taxon>
        <taxon>Tremellomycetes</taxon>
        <taxon>Tremellales</taxon>
        <taxon>Rhynchogastremaceae</taxon>
        <taxon>Papiliotrema</taxon>
    </lineage>
</organism>
<dbReference type="InterPro" id="IPR016813">
    <property type="entry name" value="NADH_Ub_cplx-1_21kDa"/>
</dbReference>
<proteinExistence type="predicted"/>
<gene>
    <name evidence="2" type="ORF">DB88DRAFT_482742</name>
</gene>
<dbReference type="PANTHER" id="PTHR37325:SF1">
    <property type="entry name" value="OXIDOREDUCTASE 21 KDA SUBUNIT, PUTATIVE (AFU_ORTHOLOGUE AFUA_4G05910)-RELATED"/>
    <property type="match status" value="1"/>
</dbReference>
<reference evidence="2" key="1">
    <citation type="submission" date="2023-02" db="EMBL/GenBank/DDBJ databases">
        <title>Identification and recombinant expression of a fungal hydrolase from Papiliotrema laurentii that hydrolyzes apple cutin and clears colloidal polyester polyurethane.</title>
        <authorList>
            <consortium name="DOE Joint Genome Institute"/>
            <person name="Roman V.A."/>
            <person name="Bojanowski C."/>
            <person name="Crable B.R."/>
            <person name="Wagner D.N."/>
            <person name="Hung C.S."/>
            <person name="Nadeau L.J."/>
            <person name="Schratz L."/>
            <person name="Haridas S."/>
            <person name="Pangilinan J."/>
            <person name="Lipzen A."/>
            <person name="Na H."/>
            <person name="Yan M."/>
            <person name="Ng V."/>
            <person name="Grigoriev I.V."/>
            <person name="Spatafora J.W."/>
            <person name="Barlow D."/>
            <person name="Biffinger J."/>
            <person name="Kelley-Loughnane N."/>
            <person name="Varaljay V.A."/>
            <person name="Crookes-Goodson W.J."/>
        </authorList>
    </citation>
    <scope>NUCLEOTIDE SEQUENCE</scope>
    <source>
        <strain evidence="2">5307AH</strain>
    </source>
</reference>
<evidence type="ECO:0000256" key="1">
    <source>
        <dbReference type="SAM" id="MobiDB-lite"/>
    </source>
</evidence>
<dbReference type="CDD" id="cd22849">
    <property type="entry name" value="NuzM"/>
    <property type="match status" value="1"/>
</dbReference>
<evidence type="ECO:0000313" key="3">
    <source>
        <dbReference type="Proteomes" id="UP001182556"/>
    </source>
</evidence>
<feature type="region of interest" description="Disordered" evidence="1">
    <location>
        <begin position="177"/>
        <end position="204"/>
    </location>
</feature>
<accession>A0AAD9L8N8</accession>
<protein>
    <recommendedName>
        <fullName evidence="4">NADH-ubiquinone oxidoreductase 21.3 kDa subunit</fullName>
    </recommendedName>
</protein>
<evidence type="ECO:0000313" key="2">
    <source>
        <dbReference type="EMBL" id="KAK1926707.1"/>
    </source>
</evidence>
<comment type="caution">
    <text evidence="2">The sequence shown here is derived from an EMBL/GenBank/DDBJ whole genome shotgun (WGS) entry which is preliminary data.</text>
</comment>
<dbReference type="PIRSF" id="PIRSF022976">
    <property type="entry name" value="NADH_Oxi_21kDa"/>
    <property type="match status" value="1"/>
</dbReference>